<dbReference type="Pfam" id="PF00249">
    <property type="entry name" value="Myb_DNA-binding"/>
    <property type="match status" value="1"/>
</dbReference>
<dbReference type="InterPro" id="IPR001005">
    <property type="entry name" value="SANT/Myb"/>
</dbReference>
<comment type="function">
    <text evidence="10">Binds preferentially double-stranded telomeric repeats.</text>
</comment>
<evidence type="ECO:0000256" key="11">
    <source>
        <dbReference type="SAM" id="MobiDB-lite"/>
    </source>
</evidence>
<dbReference type="GO" id="GO:0000786">
    <property type="term" value="C:nucleosome"/>
    <property type="evidence" value="ECO:0007669"/>
    <property type="project" value="InterPro"/>
</dbReference>
<dbReference type="Proteomes" id="UP000594638">
    <property type="component" value="Unassembled WGS sequence"/>
</dbReference>
<sequence>MGNRKQKWTSEEEEALRAGVAKHGAGKWKNIQKDPEFNHLLFSRSNIDLKDKWRNLSVANGLGSRDKSKTPKAKASAADTPTILLPNPNTPISITPESQNTSADVVMEDSLRPLPEGNNASRYNAMIYEALLTLKEPNGSDSSTIANFIEQRNELPQNFKRLLSCRLRRLVQQDKLEKVQNCFRIKTDVVLDMKTPTTKQNSLPRQAQSIGYLGDTVEDAAVSAAYRIAEAENKSFVAAEAVKEAERVSRMAEEMDSLLQFAADIFDQSSGGEILLIA</sequence>
<dbReference type="InterPro" id="IPR036388">
    <property type="entry name" value="WH-like_DNA-bd_sf"/>
</dbReference>
<keyword evidence="6" id="KW-0238">DNA-binding</keyword>
<dbReference type="EMBL" id="CACTIH010002011">
    <property type="protein sequence ID" value="CAA2971397.1"/>
    <property type="molecule type" value="Genomic_DNA"/>
</dbReference>
<dbReference type="Pfam" id="PF00538">
    <property type="entry name" value="Linker_histone"/>
    <property type="match status" value="1"/>
</dbReference>
<dbReference type="GO" id="GO:0003691">
    <property type="term" value="F:double-stranded telomeric DNA binding"/>
    <property type="evidence" value="ECO:0007669"/>
    <property type="project" value="InterPro"/>
</dbReference>
<dbReference type="CDD" id="cd11660">
    <property type="entry name" value="SANT_TRF"/>
    <property type="match status" value="1"/>
</dbReference>
<dbReference type="FunFam" id="1.10.10.60:FF:000168">
    <property type="entry name" value="Telomere repeat-binding factor 1"/>
    <property type="match status" value="1"/>
</dbReference>
<evidence type="ECO:0000259" key="12">
    <source>
        <dbReference type="PROSITE" id="PS50090"/>
    </source>
</evidence>
<evidence type="ECO:0000256" key="4">
    <source>
        <dbReference type="ARBA" id="ARBA00023015"/>
    </source>
</evidence>
<evidence type="ECO:0000256" key="10">
    <source>
        <dbReference type="ARBA" id="ARBA00053063"/>
    </source>
</evidence>
<dbReference type="InterPro" id="IPR044597">
    <property type="entry name" value="SMH1-6"/>
</dbReference>
<dbReference type="SUPFAM" id="SSF46689">
    <property type="entry name" value="Homeodomain-like"/>
    <property type="match status" value="1"/>
</dbReference>
<feature type="domain" description="H15" evidence="14">
    <location>
        <begin position="119"/>
        <end position="187"/>
    </location>
</feature>
<dbReference type="GO" id="GO:0005730">
    <property type="term" value="C:nucleolus"/>
    <property type="evidence" value="ECO:0007669"/>
    <property type="project" value="UniProtKB-SubCell"/>
</dbReference>
<dbReference type="PANTHER" id="PTHR46267">
    <property type="entry name" value="SINGLE MYB HISTONE 4"/>
    <property type="match status" value="1"/>
</dbReference>
<dbReference type="InterPro" id="IPR009057">
    <property type="entry name" value="Homeodomain-like_sf"/>
</dbReference>
<evidence type="ECO:0000256" key="7">
    <source>
        <dbReference type="ARBA" id="ARBA00023163"/>
    </source>
</evidence>
<evidence type="ECO:0000256" key="9">
    <source>
        <dbReference type="ARBA" id="ARBA00032813"/>
    </source>
</evidence>
<protein>
    <recommendedName>
        <fullName evidence="9">MYB transcription factor</fullName>
    </recommendedName>
</protein>
<feature type="domain" description="HTH myb-type" evidence="13">
    <location>
        <begin position="1"/>
        <end position="56"/>
    </location>
</feature>
<dbReference type="PROSITE" id="PS50090">
    <property type="entry name" value="MYB_LIKE"/>
    <property type="match status" value="1"/>
</dbReference>
<dbReference type="Gene3D" id="1.10.10.10">
    <property type="entry name" value="Winged helix-like DNA-binding domain superfamily/Winged helix DNA-binding domain"/>
    <property type="match status" value="1"/>
</dbReference>
<accession>A0A8S0QXU3</accession>
<dbReference type="PROSITE" id="PS51504">
    <property type="entry name" value="H15"/>
    <property type="match status" value="1"/>
</dbReference>
<evidence type="ECO:0000313" key="15">
    <source>
        <dbReference type="EMBL" id="CAA2971397.1"/>
    </source>
</evidence>
<dbReference type="AlphaFoldDB" id="A0A8S0QXU3"/>
<evidence type="ECO:0000256" key="6">
    <source>
        <dbReference type="ARBA" id="ARBA00023125"/>
    </source>
</evidence>
<feature type="compositionally biased region" description="Low complexity" evidence="11">
    <location>
        <begin position="73"/>
        <end position="92"/>
    </location>
</feature>
<keyword evidence="3" id="KW-0158">Chromosome</keyword>
<proteinExistence type="predicted"/>
<evidence type="ECO:0000259" key="13">
    <source>
        <dbReference type="PROSITE" id="PS51294"/>
    </source>
</evidence>
<comment type="caution">
    <text evidence="15">The sequence shown here is derived from an EMBL/GenBank/DDBJ whole genome shotgun (WGS) entry which is preliminary data.</text>
</comment>
<keyword evidence="16" id="KW-1185">Reference proteome</keyword>
<dbReference type="InterPro" id="IPR017930">
    <property type="entry name" value="Myb_dom"/>
</dbReference>
<dbReference type="Gene3D" id="1.10.10.60">
    <property type="entry name" value="Homeodomain-like"/>
    <property type="match status" value="1"/>
</dbReference>
<evidence type="ECO:0000256" key="2">
    <source>
        <dbReference type="ARBA" id="ARBA00004604"/>
    </source>
</evidence>
<evidence type="ECO:0000256" key="1">
    <source>
        <dbReference type="ARBA" id="ARBA00004286"/>
    </source>
</evidence>
<evidence type="ECO:0000256" key="3">
    <source>
        <dbReference type="ARBA" id="ARBA00022454"/>
    </source>
</evidence>
<dbReference type="InterPro" id="IPR005818">
    <property type="entry name" value="Histone_H1/H5_H15"/>
</dbReference>
<dbReference type="OrthoDB" id="608866at2759"/>
<dbReference type="PANTHER" id="PTHR46267:SF15">
    <property type="entry name" value="WINGED HELIX-TURN-HELIX TRANSCRIPTION REPRESSOR DNA-BINDING PROTEIN-RELATED"/>
    <property type="match status" value="1"/>
</dbReference>
<comment type="subcellular location">
    <subcellularLocation>
        <location evidence="1">Chromosome</location>
    </subcellularLocation>
    <subcellularLocation>
        <location evidence="2">Nucleus</location>
        <location evidence="2">Nucleolus</location>
    </subcellularLocation>
</comment>
<feature type="region of interest" description="Disordered" evidence="11">
    <location>
        <begin position="60"/>
        <end position="100"/>
    </location>
</feature>
<gene>
    <name evidence="15" type="ORF">OLEA9_A026126</name>
</gene>
<dbReference type="FunFam" id="1.10.246.220:FF:000002">
    <property type="entry name" value="Telomere repeat-binding factor 1"/>
    <property type="match status" value="1"/>
</dbReference>
<organism evidence="15 16">
    <name type="scientific">Olea europaea subsp. europaea</name>
    <dbReference type="NCBI Taxonomy" id="158383"/>
    <lineage>
        <taxon>Eukaryota</taxon>
        <taxon>Viridiplantae</taxon>
        <taxon>Streptophyta</taxon>
        <taxon>Embryophyta</taxon>
        <taxon>Tracheophyta</taxon>
        <taxon>Spermatophyta</taxon>
        <taxon>Magnoliopsida</taxon>
        <taxon>eudicotyledons</taxon>
        <taxon>Gunneridae</taxon>
        <taxon>Pentapetalae</taxon>
        <taxon>asterids</taxon>
        <taxon>lamiids</taxon>
        <taxon>Lamiales</taxon>
        <taxon>Oleaceae</taxon>
        <taxon>Oleeae</taxon>
        <taxon>Olea</taxon>
    </lineage>
</organism>
<evidence type="ECO:0000256" key="5">
    <source>
        <dbReference type="ARBA" id="ARBA00023054"/>
    </source>
</evidence>
<dbReference type="SMART" id="SM00717">
    <property type="entry name" value="SANT"/>
    <property type="match status" value="1"/>
</dbReference>
<name>A0A8S0QXU3_OLEEU</name>
<reference evidence="15 16" key="1">
    <citation type="submission" date="2019-12" db="EMBL/GenBank/DDBJ databases">
        <authorList>
            <person name="Alioto T."/>
            <person name="Alioto T."/>
            <person name="Gomez Garrido J."/>
        </authorList>
    </citation>
    <scope>NUCLEOTIDE SEQUENCE [LARGE SCALE GENOMIC DNA]</scope>
</reference>
<keyword evidence="7" id="KW-0804">Transcription</keyword>
<evidence type="ECO:0000259" key="14">
    <source>
        <dbReference type="PROSITE" id="PS51504"/>
    </source>
</evidence>
<dbReference type="Gramene" id="OE9A026126T1">
    <property type="protein sequence ID" value="OE9A026126C1"/>
    <property type="gene ID" value="OE9A026126"/>
</dbReference>
<keyword evidence="8" id="KW-0539">Nucleus</keyword>
<keyword evidence="4" id="KW-0805">Transcription regulation</keyword>
<feature type="domain" description="Myb-like" evidence="12">
    <location>
        <begin position="1"/>
        <end position="57"/>
    </location>
</feature>
<evidence type="ECO:0000256" key="8">
    <source>
        <dbReference type="ARBA" id="ARBA00023242"/>
    </source>
</evidence>
<dbReference type="SMART" id="SM00526">
    <property type="entry name" value="H15"/>
    <property type="match status" value="1"/>
</dbReference>
<dbReference type="PROSITE" id="PS51294">
    <property type="entry name" value="HTH_MYB"/>
    <property type="match status" value="1"/>
</dbReference>
<dbReference type="GO" id="GO:0006334">
    <property type="term" value="P:nucleosome assembly"/>
    <property type="evidence" value="ECO:0007669"/>
    <property type="project" value="InterPro"/>
</dbReference>
<evidence type="ECO:0000313" key="16">
    <source>
        <dbReference type="Proteomes" id="UP000594638"/>
    </source>
</evidence>
<keyword evidence="5" id="KW-0175">Coiled coil</keyword>